<evidence type="ECO:0000313" key="2">
    <source>
        <dbReference type="Proteomes" id="UP000095287"/>
    </source>
</evidence>
<keyword evidence="2" id="KW-1185">Reference proteome</keyword>
<feature type="signal peptide" evidence="1">
    <location>
        <begin position="1"/>
        <end position="21"/>
    </location>
</feature>
<keyword evidence="1" id="KW-0732">Signal</keyword>
<proteinExistence type="predicted"/>
<dbReference type="Proteomes" id="UP000095287">
    <property type="component" value="Unplaced"/>
</dbReference>
<feature type="chain" id="PRO_5009314477" evidence="1">
    <location>
        <begin position="22"/>
        <end position="85"/>
    </location>
</feature>
<accession>A0A1I8ACQ4</accession>
<evidence type="ECO:0000313" key="3">
    <source>
        <dbReference type="WBParaSite" id="L893_g4388.t1"/>
    </source>
</evidence>
<evidence type="ECO:0000256" key="1">
    <source>
        <dbReference type="SAM" id="SignalP"/>
    </source>
</evidence>
<name>A0A1I8ACQ4_9BILA</name>
<reference evidence="3" key="1">
    <citation type="submission" date="2016-11" db="UniProtKB">
        <authorList>
            <consortium name="WormBaseParasite"/>
        </authorList>
    </citation>
    <scope>IDENTIFICATION</scope>
</reference>
<dbReference type="AlphaFoldDB" id="A0A1I8ACQ4"/>
<dbReference type="WBParaSite" id="L893_g4388.t1">
    <property type="protein sequence ID" value="L893_g4388.t1"/>
    <property type="gene ID" value="L893_g4388"/>
</dbReference>
<protein>
    <submittedName>
        <fullName evidence="3">Uncharacterized protein</fullName>
    </submittedName>
</protein>
<organism evidence="2 3">
    <name type="scientific">Steinernema glaseri</name>
    <dbReference type="NCBI Taxonomy" id="37863"/>
    <lineage>
        <taxon>Eukaryota</taxon>
        <taxon>Metazoa</taxon>
        <taxon>Ecdysozoa</taxon>
        <taxon>Nematoda</taxon>
        <taxon>Chromadorea</taxon>
        <taxon>Rhabditida</taxon>
        <taxon>Tylenchina</taxon>
        <taxon>Panagrolaimomorpha</taxon>
        <taxon>Strongyloidoidea</taxon>
        <taxon>Steinernematidae</taxon>
        <taxon>Steinernema</taxon>
    </lineage>
</organism>
<sequence>MQVALFFVLALFAATVSLSDALFKRPIGLMAYGAAGGPKPLLRGYRPLLPDEVEIKERRAPSDPFDEWEGMLQTLDNLRKPRFGK</sequence>